<evidence type="ECO:0000313" key="1">
    <source>
        <dbReference type="EMBL" id="PRQ19345.1"/>
    </source>
</evidence>
<organism evidence="1 2">
    <name type="scientific">Rosa chinensis</name>
    <name type="common">China rose</name>
    <dbReference type="NCBI Taxonomy" id="74649"/>
    <lineage>
        <taxon>Eukaryota</taxon>
        <taxon>Viridiplantae</taxon>
        <taxon>Streptophyta</taxon>
        <taxon>Embryophyta</taxon>
        <taxon>Tracheophyta</taxon>
        <taxon>Spermatophyta</taxon>
        <taxon>Magnoliopsida</taxon>
        <taxon>eudicotyledons</taxon>
        <taxon>Gunneridae</taxon>
        <taxon>Pentapetalae</taxon>
        <taxon>rosids</taxon>
        <taxon>fabids</taxon>
        <taxon>Rosales</taxon>
        <taxon>Rosaceae</taxon>
        <taxon>Rosoideae</taxon>
        <taxon>Rosoideae incertae sedis</taxon>
        <taxon>Rosa</taxon>
    </lineage>
</organism>
<evidence type="ECO:0000313" key="2">
    <source>
        <dbReference type="Proteomes" id="UP000238479"/>
    </source>
</evidence>
<dbReference type="AlphaFoldDB" id="A0A2P6PBP9"/>
<protein>
    <submittedName>
        <fullName evidence="1">Uncharacterized protein</fullName>
    </submittedName>
</protein>
<sequence>MALLLEAQEMSTDRFLIDQLVAVVDCYYRLWIGLEIEILHFYYSESSYHDLRLIVLLQHDNLVVLQGACLVDTKIDYRAAGCMSGGY</sequence>
<dbReference type="Proteomes" id="UP000238479">
    <property type="component" value="Chromosome 7"/>
</dbReference>
<dbReference type="Gramene" id="PRQ19345">
    <property type="protein sequence ID" value="PRQ19345"/>
    <property type="gene ID" value="RchiOBHm_Chr7g0216201"/>
</dbReference>
<gene>
    <name evidence="1" type="ORF">RchiOBHm_Chr7g0216201</name>
</gene>
<accession>A0A2P6PBP9</accession>
<proteinExistence type="predicted"/>
<comment type="caution">
    <text evidence="1">The sequence shown here is derived from an EMBL/GenBank/DDBJ whole genome shotgun (WGS) entry which is preliminary data.</text>
</comment>
<reference evidence="1 2" key="1">
    <citation type="journal article" date="2018" name="Nat. Genet.">
        <title>The Rosa genome provides new insights in the design of modern roses.</title>
        <authorList>
            <person name="Bendahmane M."/>
        </authorList>
    </citation>
    <scope>NUCLEOTIDE SEQUENCE [LARGE SCALE GENOMIC DNA]</scope>
    <source>
        <strain evidence="2">cv. Old Blush</strain>
    </source>
</reference>
<name>A0A2P6PBP9_ROSCH</name>
<keyword evidence="2" id="KW-1185">Reference proteome</keyword>
<dbReference type="EMBL" id="PDCK01000045">
    <property type="protein sequence ID" value="PRQ19345.1"/>
    <property type="molecule type" value="Genomic_DNA"/>
</dbReference>